<dbReference type="Proteomes" id="UP001165190">
    <property type="component" value="Unassembled WGS sequence"/>
</dbReference>
<dbReference type="Pfam" id="PF02042">
    <property type="entry name" value="RWP-RK"/>
    <property type="match status" value="1"/>
</dbReference>
<dbReference type="PROSITE" id="PS51519">
    <property type="entry name" value="RWP_RK"/>
    <property type="match status" value="1"/>
</dbReference>
<dbReference type="InterPro" id="IPR044607">
    <property type="entry name" value="RKD-like"/>
</dbReference>
<evidence type="ECO:0000256" key="5">
    <source>
        <dbReference type="ARBA" id="ARBA00023163"/>
    </source>
</evidence>
<protein>
    <recommendedName>
        <fullName evidence="7">RWP-RK domain-containing protein</fullName>
    </recommendedName>
</protein>
<name>A0A9W7I3W7_HIBTR</name>
<dbReference type="GO" id="GO:0003700">
    <property type="term" value="F:DNA-binding transcription factor activity"/>
    <property type="evidence" value="ECO:0007669"/>
    <property type="project" value="InterPro"/>
</dbReference>
<evidence type="ECO:0000256" key="4">
    <source>
        <dbReference type="ARBA" id="ARBA00023125"/>
    </source>
</evidence>
<evidence type="ECO:0000259" key="7">
    <source>
        <dbReference type="PROSITE" id="PS51519"/>
    </source>
</evidence>
<dbReference type="OrthoDB" id="980776at2759"/>
<comment type="function">
    <text evidence="1">Putative transcription factor.</text>
</comment>
<keyword evidence="3" id="KW-0175">Coiled coil</keyword>
<dbReference type="AlphaFoldDB" id="A0A9W7I3W7"/>
<evidence type="ECO:0000256" key="2">
    <source>
        <dbReference type="ARBA" id="ARBA00023015"/>
    </source>
</evidence>
<organism evidence="8 9">
    <name type="scientific">Hibiscus trionum</name>
    <name type="common">Flower of an hour</name>
    <dbReference type="NCBI Taxonomy" id="183268"/>
    <lineage>
        <taxon>Eukaryota</taxon>
        <taxon>Viridiplantae</taxon>
        <taxon>Streptophyta</taxon>
        <taxon>Embryophyta</taxon>
        <taxon>Tracheophyta</taxon>
        <taxon>Spermatophyta</taxon>
        <taxon>Magnoliopsida</taxon>
        <taxon>eudicotyledons</taxon>
        <taxon>Gunneridae</taxon>
        <taxon>Pentapetalae</taxon>
        <taxon>rosids</taxon>
        <taxon>malvids</taxon>
        <taxon>Malvales</taxon>
        <taxon>Malvaceae</taxon>
        <taxon>Malvoideae</taxon>
        <taxon>Hibiscus</taxon>
    </lineage>
</organism>
<reference evidence="8" key="1">
    <citation type="submission" date="2023-05" db="EMBL/GenBank/DDBJ databases">
        <title>Genome and transcriptome analyses reveal genes involved in the formation of fine ridges on petal epidermal cells in Hibiscus trionum.</title>
        <authorList>
            <person name="Koshimizu S."/>
            <person name="Masuda S."/>
            <person name="Ishii T."/>
            <person name="Shirasu K."/>
            <person name="Hoshino A."/>
            <person name="Arita M."/>
        </authorList>
    </citation>
    <scope>NUCLEOTIDE SEQUENCE</scope>
    <source>
        <strain evidence="8">Hamamatsu line</strain>
    </source>
</reference>
<evidence type="ECO:0000313" key="8">
    <source>
        <dbReference type="EMBL" id="GMI88528.1"/>
    </source>
</evidence>
<keyword evidence="2" id="KW-0805">Transcription regulation</keyword>
<dbReference type="InterPro" id="IPR003035">
    <property type="entry name" value="RWP-RK_dom"/>
</dbReference>
<sequence>MADPNADPFYNTPYSDYFMNIINHLNPQFIQENNDASGIGSSQALDLYDFQIDPDFQFSSLNPFWFNGETSTQNETNLGNEIQEPVSLPLPSNATIGSGNLQYAPLNPFGINGETSNQVETNFGNEIPGPVSLPLPSDGAIDVGNLLVDLVPENSHIDPSMINWLLSNQSESNLGNEIQEPFSFPYLLPPIAEETGGAFGDLQGTTMAGFICNESNGETSNPTRTDLVPSLQAQFGCHCCEILREIVHIKGTVVTKLQIHGRLVGVFFHAVLDVQQNSEAVSHQMFDFYEKSFEEVKQFLTQYCMKRKQEKYTMVKDPNSSFFEALCVGFDWYENLANGADPAANNGRNQGKLPMSGEEQGVTACNEAAKPKNLISLTEQRRKVKATTIKDLANYFHLTRKKAAQKLGISETVVHNIWLEGNRGVKRRWPFRKIHSKVKEIVKLKELLKSEDPHVRDRARDDIRKKEAELAKYYEGV</sequence>
<keyword evidence="6" id="KW-0539">Nucleus</keyword>
<evidence type="ECO:0000256" key="1">
    <source>
        <dbReference type="ARBA" id="ARBA00004049"/>
    </source>
</evidence>
<dbReference type="EMBL" id="BSYR01000022">
    <property type="protein sequence ID" value="GMI88528.1"/>
    <property type="molecule type" value="Genomic_DNA"/>
</dbReference>
<comment type="caution">
    <text evidence="8">The sequence shown here is derived from an EMBL/GenBank/DDBJ whole genome shotgun (WGS) entry which is preliminary data.</text>
</comment>
<accession>A0A9W7I3W7</accession>
<evidence type="ECO:0000313" key="9">
    <source>
        <dbReference type="Proteomes" id="UP001165190"/>
    </source>
</evidence>
<proteinExistence type="predicted"/>
<keyword evidence="5" id="KW-0804">Transcription</keyword>
<feature type="domain" description="RWP-RK" evidence="7">
    <location>
        <begin position="370"/>
        <end position="457"/>
    </location>
</feature>
<dbReference type="PANTHER" id="PTHR46373">
    <property type="entry name" value="PROTEIN RKD4"/>
    <property type="match status" value="1"/>
</dbReference>
<dbReference type="PANTHER" id="PTHR46373:SF5">
    <property type="entry name" value="RWP-RK DOMAIN PROTEIN"/>
    <property type="match status" value="1"/>
</dbReference>
<keyword evidence="4" id="KW-0238">DNA-binding</keyword>
<gene>
    <name evidence="8" type="ORF">HRI_002522100</name>
</gene>
<keyword evidence="9" id="KW-1185">Reference proteome</keyword>
<evidence type="ECO:0000256" key="6">
    <source>
        <dbReference type="ARBA" id="ARBA00023242"/>
    </source>
</evidence>
<evidence type="ECO:0000256" key="3">
    <source>
        <dbReference type="ARBA" id="ARBA00023054"/>
    </source>
</evidence>
<dbReference type="GO" id="GO:0003677">
    <property type="term" value="F:DNA binding"/>
    <property type="evidence" value="ECO:0007669"/>
    <property type="project" value="UniProtKB-KW"/>
</dbReference>